<reference evidence="3 4" key="1">
    <citation type="submission" date="2018-03" db="EMBL/GenBank/DDBJ databases">
        <title>Genomic Encyclopedia of Archaeal and Bacterial Type Strains, Phase II (KMG-II): from individual species to whole genera.</title>
        <authorList>
            <person name="Goeker M."/>
        </authorList>
    </citation>
    <scope>NUCLEOTIDE SEQUENCE [LARGE SCALE GENOMIC DNA]</scope>
    <source>
        <strain evidence="3 4">DSM 28229</strain>
    </source>
</reference>
<dbReference type="EMBL" id="QGDO01000001">
    <property type="protein sequence ID" value="PWJ44500.1"/>
    <property type="molecule type" value="Genomic_DNA"/>
</dbReference>
<accession>A0A315ZH82</accession>
<dbReference type="InterPro" id="IPR021255">
    <property type="entry name" value="DUF2807"/>
</dbReference>
<proteinExistence type="predicted"/>
<organism evidence="3 4">
    <name type="scientific">Sediminitomix flava</name>
    <dbReference type="NCBI Taxonomy" id="379075"/>
    <lineage>
        <taxon>Bacteria</taxon>
        <taxon>Pseudomonadati</taxon>
        <taxon>Bacteroidota</taxon>
        <taxon>Cytophagia</taxon>
        <taxon>Cytophagales</taxon>
        <taxon>Flammeovirgaceae</taxon>
        <taxon>Sediminitomix</taxon>
    </lineage>
</organism>
<dbReference type="RefSeq" id="WP_109615989.1">
    <property type="nucleotide sequence ID" value="NZ_QGDO01000001.1"/>
</dbReference>
<evidence type="ECO:0000313" key="4">
    <source>
        <dbReference type="Proteomes" id="UP000245535"/>
    </source>
</evidence>
<feature type="domain" description="Putative auto-transporter adhesin head GIN" evidence="2">
    <location>
        <begin position="32"/>
        <end position="218"/>
    </location>
</feature>
<protein>
    <submittedName>
        <fullName evidence="3">Putative autotransporter adhesin-like protein</fullName>
    </submittedName>
</protein>
<evidence type="ECO:0000259" key="2">
    <source>
        <dbReference type="Pfam" id="PF10988"/>
    </source>
</evidence>
<feature type="signal peptide" evidence="1">
    <location>
        <begin position="1"/>
        <end position="23"/>
    </location>
</feature>
<name>A0A315ZH82_SEDFL</name>
<gene>
    <name evidence="3" type="ORF">BC781_101871</name>
</gene>
<dbReference type="PANTHER" id="PTHR39200:SF1">
    <property type="entry name" value="AUTO-TRANSPORTER ADHESIN HEAD GIN DOMAIN-CONTAINING PROTEIN-RELATED"/>
    <property type="match status" value="1"/>
</dbReference>
<dbReference type="Pfam" id="PF10988">
    <property type="entry name" value="DUF2807"/>
    <property type="match status" value="1"/>
</dbReference>
<keyword evidence="4" id="KW-1185">Reference proteome</keyword>
<dbReference type="PANTHER" id="PTHR39200">
    <property type="entry name" value="HYPOTHETICAL EXPORTED PROTEIN"/>
    <property type="match status" value="1"/>
</dbReference>
<evidence type="ECO:0000313" key="3">
    <source>
        <dbReference type="EMBL" id="PWJ44500.1"/>
    </source>
</evidence>
<keyword evidence="1" id="KW-0732">Signal</keyword>
<evidence type="ECO:0000256" key="1">
    <source>
        <dbReference type="SAM" id="SignalP"/>
    </source>
</evidence>
<comment type="caution">
    <text evidence="3">The sequence shown here is derived from an EMBL/GenBank/DDBJ whole genome shotgun (WGS) entry which is preliminary data.</text>
</comment>
<dbReference type="Gene3D" id="2.160.20.120">
    <property type="match status" value="1"/>
</dbReference>
<sequence>MKNTYLKTVFVLALSFLSASLFAQDIKKDLPNFSALKVSGAFDVILKQGNKTAVEVQLKGSTKAEDIEIEVEGESLKIRPNPKVRSWYNSSPSATIYVYFKNLENISSSGSSDVTSRDVVKADELKIASSGSSDIKLPIEVNELDLSASGSTDIYLSGNVKNDAEMSLSGSCDVGTYDLILNNLEINMSGSCDAKLTINGELEARISGSGDISYKGEPTTQSVKISGSGDIHKVM</sequence>
<dbReference type="AlphaFoldDB" id="A0A315ZH82"/>
<dbReference type="OrthoDB" id="680270at2"/>
<feature type="chain" id="PRO_5016332568" evidence="1">
    <location>
        <begin position="24"/>
        <end position="235"/>
    </location>
</feature>
<dbReference type="Proteomes" id="UP000245535">
    <property type="component" value="Unassembled WGS sequence"/>
</dbReference>